<organism evidence="1 2">
    <name type="scientific">Erythranthe guttata</name>
    <name type="common">Yellow monkey flower</name>
    <name type="synonym">Mimulus guttatus</name>
    <dbReference type="NCBI Taxonomy" id="4155"/>
    <lineage>
        <taxon>Eukaryota</taxon>
        <taxon>Viridiplantae</taxon>
        <taxon>Streptophyta</taxon>
        <taxon>Embryophyta</taxon>
        <taxon>Tracheophyta</taxon>
        <taxon>Spermatophyta</taxon>
        <taxon>Magnoliopsida</taxon>
        <taxon>eudicotyledons</taxon>
        <taxon>Gunneridae</taxon>
        <taxon>Pentapetalae</taxon>
        <taxon>asterids</taxon>
        <taxon>lamiids</taxon>
        <taxon>Lamiales</taxon>
        <taxon>Phrymaceae</taxon>
        <taxon>Erythranthe</taxon>
    </lineage>
</organism>
<protein>
    <submittedName>
        <fullName evidence="1">Uncharacterized protein</fullName>
    </submittedName>
</protein>
<keyword evidence="2" id="KW-1185">Reference proteome</keyword>
<dbReference type="STRING" id="4155.A0A022QUA8"/>
<dbReference type="AlphaFoldDB" id="A0A022QUA8"/>
<dbReference type="Proteomes" id="UP000030748">
    <property type="component" value="Unassembled WGS sequence"/>
</dbReference>
<proteinExistence type="predicted"/>
<reference evidence="1 2" key="1">
    <citation type="journal article" date="2013" name="Proc. Natl. Acad. Sci. U.S.A.">
        <title>Fine-scale variation in meiotic recombination in Mimulus inferred from population shotgun sequencing.</title>
        <authorList>
            <person name="Hellsten U."/>
            <person name="Wright K.M."/>
            <person name="Jenkins J."/>
            <person name="Shu S."/>
            <person name="Yuan Y."/>
            <person name="Wessler S.R."/>
            <person name="Schmutz J."/>
            <person name="Willis J.H."/>
            <person name="Rokhsar D.S."/>
        </authorList>
    </citation>
    <scope>NUCLEOTIDE SEQUENCE [LARGE SCALE GENOMIC DNA]</scope>
    <source>
        <strain evidence="2">cv. DUN x IM62</strain>
    </source>
</reference>
<name>A0A022QUA8_ERYGU</name>
<evidence type="ECO:0000313" key="1">
    <source>
        <dbReference type="EMBL" id="EYU30105.1"/>
    </source>
</evidence>
<dbReference type="EMBL" id="KI631110">
    <property type="protein sequence ID" value="EYU30105.1"/>
    <property type="molecule type" value="Genomic_DNA"/>
</dbReference>
<dbReference type="PhylomeDB" id="A0A022QUA8"/>
<evidence type="ECO:0000313" key="2">
    <source>
        <dbReference type="Proteomes" id="UP000030748"/>
    </source>
</evidence>
<dbReference type="eggNOG" id="ENOG502R97J">
    <property type="taxonomic scope" value="Eukaryota"/>
</dbReference>
<gene>
    <name evidence="1" type="ORF">MIMGU_mgv1a025328mg</name>
</gene>
<accession>A0A022QUA8</accession>
<sequence>MKLYIIPQLHIPGCTNLSPAGIIESVKLLTNTNNSNHRLQSLRINGIHSIKKDDLETLENLMMINRTKKERNKIFYHENDAAIDRNSIDVEVCPKCEQMGIVFDCPRGCEYGCRGCEMCTRRCAECGICIRGDHDGELEEASCAYALCLKCWLTIPKCCFCSRAYCDEHACRQLHRVSDSSAGFVCGGCRSRNPFENPYMYF</sequence>